<dbReference type="GO" id="GO:0046872">
    <property type="term" value="F:metal ion binding"/>
    <property type="evidence" value="ECO:0007669"/>
    <property type="project" value="UniProtKB-KW"/>
</dbReference>
<dbReference type="EMBL" id="QMWP01000013">
    <property type="protein sequence ID" value="RLG71048.1"/>
    <property type="molecule type" value="Genomic_DNA"/>
</dbReference>
<accession>A0A497JI84</accession>
<evidence type="ECO:0000313" key="7">
    <source>
        <dbReference type="EMBL" id="RLG71048.1"/>
    </source>
</evidence>
<name>A0A497JI84_9ARCH</name>
<keyword evidence="5" id="KW-0411">Iron-sulfur</keyword>
<evidence type="ECO:0000256" key="3">
    <source>
        <dbReference type="ARBA" id="ARBA00022723"/>
    </source>
</evidence>
<dbReference type="Pfam" id="PF23613">
    <property type="entry name" value="ELP3_N"/>
    <property type="match status" value="1"/>
</dbReference>
<dbReference type="GO" id="GO:0002926">
    <property type="term" value="P:tRNA wobble base 5-methoxycarbonylmethyl-2-thiouridinylation"/>
    <property type="evidence" value="ECO:0007669"/>
    <property type="project" value="TreeGrafter"/>
</dbReference>
<dbReference type="PANTHER" id="PTHR11135:SF7">
    <property type="entry name" value="TRNA URIDINE(34) ACETYLTRANSFERASE"/>
    <property type="match status" value="1"/>
</dbReference>
<feature type="non-terminal residue" evidence="7">
    <location>
        <position position="207"/>
    </location>
</feature>
<comment type="caution">
    <text evidence="7">The sequence shown here is derived from an EMBL/GenBank/DDBJ whole genome shotgun (WGS) entry which is preliminary data.</text>
</comment>
<organism evidence="7 8">
    <name type="scientific">Candidatus Iainarchaeum sp</name>
    <dbReference type="NCBI Taxonomy" id="3101447"/>
    <lineage>
        <taxon>Archaea</taxon>
        <taxon>Candidatus Iainarchaeota</taxon>
        <taxon>Candidatus Iainarchaeia</taxon>
        <taxon>Candidatus Iainarchaeales</taxon>
        <taxon>Candidatus Iainarchaeaceae</taxon>
        <taxon>Candidatus Iainarchaeum</taxon>
    </lineage>
</organism>
<dbReference type="Proteomes" id="UP000278031">
    <property type="component" value="Unassembled WGS sequence"/>
</dbReference>
<gene>
    <name evidence="7" type="ORF">DRO04_00655</name>
</gene>
<feature type="domain" description="ELP3-like N-terminal" evidence="6">
    <location>
        <begin position="9"/>
        <end position="68"/>
    </location>
</feature>
<dbReference type="GO" id="GO:0005737">
    <property type="term" value="C:cytoplasm"/>
    <property type="evidence" value="ECO:0007669"/>
    <property type="project" value="TreeGrafter"/>
</dbReference>
<evidence type="ECO:0000256" key="1">
    <source>
        <dbReference type="ARBA" id="ARBA00022485"/>
    </source>
</evidence>
<evidence type="ECO:0000256" key="2">
    <source>
        <dbReference type="ARBA" id="ARBA00022691"/>
    </source>
</evidence>
<keyword evidence="4" id="KW-0408">Iron</keyword>
<dbReference type="InterPro" id="IPR056591">
    <property type="entry name" value="ELP3-like_N"/>
</dbReference>
<proteinExistence type="predicted"/>
<keyword evidence="3" id="KW-0479">Metal-binding</keyword>
<dbReference type="GO" id="GO:0051539">
    <property type="term" value="F:4 iron, 4 sulfur cluster binding"/>
    <property type="evidence" value="ECO:0007669"/>
    <property type="project" value="UniProtKB-KW"/>
</dbReference>
<dbReference type="AlphaFoldDB" id="A0A497JI84"/>
<protein>
    <submittedName>
        <fullName evidence="7">tRNA uridine(34) 5-carboxymethylaminomethyl modification radical SAM/GNAT enzyme Elp3</fullName>
    </submittedName>
</protein>
<dbReference type="PANTHER" id="PTHR11135">
    <property type="entry name" value="HISTONE ACETYLTRANSFERASE-RELATED"/>
    <property type="match status" value="1"/>
</dbReference>
<reference evidence="7 8" key="1">
    <citation type="submission" date="2018-06" db="EMBL/GenBank/DDBJ databases">
        <title>Extensive metabolic versatility and redundancy in microbially diverse, dynamic hydrothermal sediments.</title>
        <authorList>
            <person name="Dombrowski N."/>
            <person name="Teske A."/>
            <person name="Baker B.J."/>
        </authorList>
    </citation>
    <scope>NUCLEOTIDE SEQUENCE [LARGE SCALE GENOMIC DNA]</scope>
    <source>
        <strain evidence="7">B51_G17</strain>
    </source>
</reference>
<evidence type="ECO:0000256" key="4">
    <source>
        <dbReference type="ARBA" id="ARBA00023004"/>
    </source>
</evidence>
<evidence type="ECO:0000313" key="8">
    <source>
        <dbReference type="Proteomes" id="UP000278031"/>
    </source>
</evidence>
<keyword evidence="1" id="KW-0004">4Fe-4S</keyword>
<dbReference type="InterPro" id="IPR039661">
    <property type="entry name" value="ELP3"/>
</dbReference>
<keyword evidence="2" id="KW-0949">S-adenosyl-L-methionine</keyword>
<evidence type="ECO:0000256" key="5">
    <source>
        <dbReference type="ARBA" id="ARBA00023014"/>
    </source>
</evidence>
<sequence length="207" mass="23982">MSKIKSIASIIEKRILEGKIKNKDDLHKAKLELCREFKLKHFPKNSEILKFVKDKYARKFLIKRPVRSLSGIAVVAVMAKPYKCPGKCIYCPESLIETEVPKSYTGLEPATMRALMFKFDPYLQVENRLRQLEEIGHSTEKIDLIIMGGTFLAAPKQYQTYFVRECINAIIERKFRKFSEAKSAAEKSKRRLIGLCIETRPDFCKKE</sequence>
<evidence type="ECO:0000259" key="6">
    <source>
        <dbReference type="Pfam" id="PF23613"/>
    </source>
</evidence>